<proteinExistence type="predicted"/>
<sequence length="124" mass="14307">MLMFCHERVRCVLHSDICFRFSAEWIAGNNPPHVSACRFVTDSGPGPRESALQWCISIFVSAHPKTAHLDADDEWLVETTHPFIYPQIFATLCAWFVFPLQLEKTRLYFSASRRLFQSPRCTAK</sequence>
<dbReference type="GeneID" id="12354489"/>
<dbReference type="AlphaFoldDB" id="H9M8B9"/>
<reference evidence="1" key="1">
    <citation type="journal article" date="2012" name="PLoS ONE">
        <title>The Mitochondrial Genome of the Lycophyte Huperzia squarrosa: The Most Archaic Form in Vascular Plants.</title>
        <authorList>
            <person name="Liu Y."/>
            <person name="Wang B."/>
            <person name="Cui P."/>
            <person name="Li L."/>
            <person name="Xue J.Y."/>
            <person name="Yu J."/>
            <person name="Qiu Y.L."/>
        </authorList>
    </citation>
    <scope>NUCLEOTIDE SEQUENCE</scope>
</reference>
<dbReference type="RefSeq" id="YP_006234306.1">
    <property type="nucleotide sequence ID" value="NC_017755.1"/>
</dbReference>
<gene>
    <name evidence="1" type="primary">ORF124</name>
    <name evidence="1" type="ORF">HusqMp64</name>
</gene>
<accession>H9M8B9</accession>
<name>H9M8B9_PHLSQ</name>
<evidence type="ECO:0000313" key="1">
    <source>
        <dbReference type="EMBL" id="AEV55826.1"/>
    </source>
</evidence>
<protein>
    <submittedName>
        <fullName evidence="1">Uncharacterized protein</fullName>
    </submittedName>
</protein>
<organism evidence="1">
    <name type="scientific">Phlegmariurus squarrosus</name>
    <name type="common">Rock tassel fern</name>
    <name type="synonym">Lycopodium squarrosum</name>
    <dbReference type="NCBI Taxonomy" id="73615"/>
    <lineage>
        <taxon>Eukaryota</taxon>
        <taxon>Viridiplantae</taxon>
        <taxon>Streptophyta</taxon>
        <taxon>Embryophyta</taxon>
        <taxon>Tracheophyta</taxon>
        <taxon>Lycopodiopsida</taxon>
        <taxon>Lycopodiales</taxon>
        <taxon>Lycopodiaceae</taxon>
        <taxon>Huperzioideae</taxon>
        <taxon>Phlegmariurus</taxon>
    </lineage>
</organism>
<geneLocation type="mitochondrion" evidence="1"/>
<dbReference type="EMBL" id="JQ002659">
    <property type="protein sequence ID" value="AEV55826.1"/>
    <property type="molecule type" value="Genomic_DNA"/>
</dbReference>
<keyword evidence="1" id="KW-0496">Mitochondrion</keyword>